<evidence type="ECO:0008006" key="12">
    <source>
        <dbReference type="Google" id="ProtNLM"/>
    </source>
</evidence>
<dbReference type="CDD" id="cd18787">
    <property type="entry name" value="SF2_C_DEAD"/>
    <property type="match status" value="1"/>
</dbReference>
<evidence type="ECO:0000256" key="3">
    <source>
        <dbReference type="ARBA" id="ARBA00022806"/>
    </source>
</evidence>
<evidence type="ECO:0000256" key="1">
    <source>
        <dbReference type="ARBA" id="ARBA00022741"/>
    </source>
</evidence>
<dbReference type="SUPFAM" id="SSF52540">
    <property type="entry name" value="P-loop containing nucleoside triphosphate hydrolases"/>
    <property type="match status" value="1"/>
</dbReference>
<keyword evidence="4" id="KW-0067">ATP-binding</keyword>
<feature type="region of interest" description="Disordered" evidence="6">
    <location>
        <begin position="88"/>
        <end position="114"/>
    </location>
</feature>
<organism evidence="10 11">
    <name type="scientific">Rhamnella rubrinervis</name>
    <dbReference type="NCBI Taxonomy" id="2594499"/>
    <lineage>
        <taxon>Eukaryota</taxon>
        <taxon>Viridiplantae</taxon>
        <taxon>Streptophyta</taxon>
        <taxon>Embryophyta</taxon>
        <taxon>Tracheophyta</taxon>
        <taxon>Spermatophyta</taxon>
        <taxon>Magnoliopsida</taxon>
        <taxon>eudicotyledons</taxon>
        <taxon>Gunneridae</taxon>
        <taxon>Pentapetalae</taxon>
        <taxon>rosids</taxon>
        <taxon>fabids</taxon>
        <taxon>Rosales</taxon>
        <taxon>Rhamnaceae</taxon>
        <taxon>rhamnoid group</taxon>
        <taxon>Rhamneae</taxon>
        <taxon>Rhamnella</taxon>
    </lineage>
</organism>
<dbReference type="Gene3D" id="3.40.50.300">
    <property type="entry name" value="P-loop containing nucleotide triphosphate hydrolases"/>
    <property type="match status" value="2"/>
</dbReference>
<feature type="domain" description="Helicase C-terminal" evidence="8">
    <location>
        <begin position="364"/>
        <end position="514"/>
    </location>
</feature>
<dbReference type="CDD" id="cd00268">
    <property type="entry name" value="DEADc"/>
    <property type="match status" value="1"/>
</dbReference>
<protein>
    <recommendedName>
        <fullName evidence="12">RNA helicase</fullName>
    </recommendedName>
</protein>
<feature type="domain" description="Helicase ATP-binding" evidence="7">
    <location>
        <begin position="152"/>
        <end position="339"/>
    </location>
</feature>
<evidence type="ECO:0000259" key="9">
    <source>
        <dbReference type="PROSITE" id="PS51195"/>
    </source>
</evidence>
<dbReference type="InterPro" id="IPR011545">
    <property type="entry name" value="DEAD/DEAH_box_helicase_dom"/>
</dbReference>
<dbReference type="AlphaFoldDB" id="A0A8K0H871"/>
<dbReference type="Pfam" id="PF00271">
    <property type="entry name" value="Helicase_C"/>
    <property type="match status" value="1"/>
</dbReference>
<dbReference type="Pfam" id="PF00270">
    <property type="entry name" value="DEAD"/>
    <property type="match status" value="1"/>
</dbReference>
<name>A0A8K0H871_9ROSA</name>
<dbReference type="GO" id="GO:0005524">
    <property type="term" value="F:ATP binding"/>
    <property type="evidence" value="ECO:0007669"/>
    <property type="project" value="UniProtKB-KW"/>
</dbReference>
<feature type="region of interest" description="Disordered" evidence="6">
    <location>
        <begin position="522"/>
        <end position="636"/>
    </location>
</feature>
<evidence type="ECO:0000256" key="6">
    <source>
        <dbReference type="SAM" id="MobiDB-lite"/>
    </source>
</evidence>
<evidence type="ECO:0000259" key="8">
    <source>
        <dbReference type="PROSITE" id="PS51194"/>
    </source>
</evidence>
<keyword evidence="3" id="KW-0347">Helicase</keyword>
<evidence type="ECO:0000256" key="4">
    <source>
        <dbReference type="ARBA" id="ARBA00022840"/>
    </source>
</evidence>
<keyword evidence="2" id="KW-0378">Hydrolase</keyword>
<dbReference type="InterPro" id="IPR044742">
    <property type="entry name" value="DEAD/DEAH_RhlB"/>
</dbReference>
<feature type="compositionally biased region" description="Polar residues" evidence="6">
    <location>
        <begin position="605"/>
        <end position="614"/>
    </location>
</feature>
<evidence type="ECO:0000259" key="7">
    <source>
        <dbReference type="PROSITE" id="PS51192"/>
    </source>
</evidence>
<evidence type="ECO:0000313" key="11">
    <source>
        <dbReference type="Proteomes" id="UP000796880"/>
    </source>
</evidence>
<dbReference type="InterPro" id="IPR001650">
    <property type="entry name" value="Helicase_C-like"/>
</dbReference>
<dbReference type="SMART" id="SM00487">
    <property type="entry name" value="DEXDc"/>
    <property type="match status" value="1"/>
</dbReference>
<dbReference type="InterPro" id="IPR014014">
    <property type="entry name" value="RNA_helicase_DEAD_Q_motif"/>
</dbReference>
<evidence type="ECO:0000256" key="2">
    <source>
        <dbReference type="ARBA" id="ARBA00022801"/>
    </source>
</evidence>
<keyword evidence="1" id="KW-0547">Nucleotide-binding</keyword>
<keyword evidence="11" id="KW-1185">Reference proteome</keyword>
<dbReference type="PROSITE" id="PS51192">
    <property type="entry name" value="HELICASE_ATP_BIND_1"/>
    <property type="match status" value="1"/>
</dbReference>
<sequence>MGVAAKTFLTVSLSSNLCSFSRLSASKRFPLLKLPKPTRVFVGFRPLCSTTTTTTSPDIEADQSLEPLKHSILLERLRLRHLKDSVKPPVQRKTNLQSDGLAQKNGDHEFHKSQKKKNLVESFEELGLNEELLGAVKELNIEVPTEIQCIGIPAVLEGKSVVLGSHTGSGKTLAYMLPLVQLLRRDEALYGMLMKPRRPRAVVLSPTRELSEQVFRVAKSLSHHARFRSTMVSGGGRSRPQEDSLNNPIDMVVGTPGRILQHIEEGNMVYGDIKYLVLDEADTMFDRGFGPDIRKFLGPLKNRASKPDGQGFQTVLVTATMTKAVQGLIDEEFQGIEHLRTSTLHKKIASARHDFIKLSGSENKMEALLQVLEPSLAKGNRVMVFCNTLNSSRAVDHFLSENQISTVNYHGEVPAEQRVENLKKFKSDSGDCPTLVCTDLAARGLDLDVDHVIMFDFPSNSIDYLHRTGRTARMGAKGKVTSLVAKKDTVLATRIEDAMRKNESLESLTVDSVRRDNARAQITHQKGKSEKLIKVAKHKNKTKDDSEKSTRGPGKVLVVKSRKASVPTKTTKSGINASKSVKFSSASSSKKPKLSGKKQLDSKRSSVVKSNGSKLNVVGFRGRNSSSNKKESLMAR</sequence>
<reference evidence="10" key="1">
    <citation type="submission" date="2020-03" db="EMBL/GenBank/DDBJ databases">
        <title>A high-quality chromosome-level genome assembly of a woody plant with both climbing and erect habits, Rhamnella rubrinervis.</title>
        <authorList>
            <person name="Lu Z."/>
            <person name="Yang Y."/>
            <person name="Zhu X."/>
            <person name="Sun Y."/>
        </authorList>
    </citation>
    <scope>NUCLEOTIDE SEQUENCE</scope>
    <source>
        <strain evidence="10">BYM</strain>
        <tissue evidence="10">Leaf</tissue>
    </source>
</reference>
<dbReference type="GO" id="GO:0016787">
    <property type="term" value="F:hydrolase activity"/>
    <property type="evidence" value="ECO:0007669"/>
    <property type="project" value="UniProtKB-KW"/>
</dbReference>
<dbReference type="InterPro" id="IPR014001">
    <property type="entry name" value="Helicase_ATP-bd"/>
</dbReference>
<feature type="domain" description="DEAD-box RNA helicase Q" evidence="9">
    <location>
        <begin position="121"/>
        <end position="149"/>
    </location>
</feature>
<dbReference type="Proteomes" id="UP000796880">
    <property type="component" value="Unassembled WGS sequence"/>
</dbReference>
<dbReference type="SMART" id="SM00490">
    <property type="entry name" value="HELICc"/>
    <property type="match status" value="1"/>
</dbReference>
<feature type="compositionally biased region" description="Polar residues" evidence="6">
    <location>
        <begin position="567"/>
        <end position="577"/>
    </location>
</feature>
<accession>A0A8K0H871</accession>
<dbReference type="PANTHER" id="PTHR47960">
    <property type="entry name" value="DEAD-BOX ATP-DEPENDENT RNA HELICASE 50"/>
    <property type="match status" value="1"/>
</dbReference>
<feature type="short sequence motif" description="Q motif" evidence="5">
    <location>
        <begin position="121"/>
        <end position="149"/>
    </location>
</feature>
<evidence type="ECO:0000256" key="5">
    <source>
        <dbReference type="PROSITE-ProRule" id="PRU00552"/>
    </source>
</evidence>
<dbReference type="OrthoDB" id="10256233at2759"/>
<evidence type="ECO:0000313" key="10">
    <source>
        <dbReference type="EMBL" id="KAF3447378.1"/>
    </source>
</evidence>
<dbReference type="EMBL" id="VOIH02000005">
    <property type="protein sequence ID" value="KAF3447378.1"/>
    <property type="molecule type" value="Genomic_DNA"/>
</dbReference>
<dbReference type="InterPro" id="IPR027417">
    <property type="entry name" value="P-loop_NTPase"/>
</dbReference>
<dbReference type="PROSITE" id="PS51194">
    <property type="entry name" value="HELICASE_CTER"/>
    <property type="match status" value="1"/>
</dbReference>
<feature type="compositionally biased region" description="Low complexity" evidence="6">
    <location>
        <begin position="578"/>
        <end position="589"/>
    </location>
</feature>
<proteinExistence type="predicted"/>
<dbReference type="GO" id="GO:0003676">
    <property type="term" value="F:nucleic acid binding"/>
    <property type="evidence" value="ECO:0007669"/>
    <property type="project" value="InterPro"/>
</dbReference>
<dbReference type="PROSITE" id="PS51195">
    <property type="entry name" value="Q_MOTIF"/>
    <property type="match status" value="1"/>
</dbReference>
<comment type="caution">
    <text evidence="10">The sequence shown here is derived from an EMBL/GenBank/DDBJ whole genome shotgun (WGS) entry which is preliminary data.</text>
</comment>
<gene>
    <name evidence="10" type="ORF">FNV43_RR12564</name>
</gene>
<dbReference type="GO" id="GO:0003724">
    <property type="term" value="F:RNA helicase activity"/>
    <property type="evidence" value="ECO:0007669"/>
    <property type="project" value="InterPro"/>
</dbReference>